<organism evidence="2 3">
    <name type="scientific">Rothia endophytica</name>
    <dbReference type="NCBI Taxonomy" id="1324766"/>
    <lineage>
        <taxon>Bacteria</taxon>
        <taxon>Bacillati</taxon>
        <taxon>Actinomycetota</taxon>
        <taxon>Actinomycetes</taxon>
        <taxon>Micrococcales</taxon>
        <taxon>Micrococcaceae</taxon>
        <taxon>Rothia</taxon>
    </lineage>
</organism>
<keyword evidence="3" id="KW-1185">Reference proteome</keyword>
<dbReference type="Proteomes" id="UP001500187">
    <property type="component" value="Unassembled WGS sequence"/>
</dbReference>
<sequence length="141" mass="15616">MNIFYSDELNKKGNKKPRKWLSFCLLVIFSISVLSMVGIPLYNAYSQRNPIDKQCTIISAEVFNSRSGTGGLSTSSTELKIRTQECGTVYVSKVLSPSPAGSWEEMAAELDGFRGEQVVLVFPPFQLPAEGDYALGYGYRL</sequence>
<gene>
    <name evidence="2" type="ORF">GCM10023352_22150</name>
</gene>
<keyword evidence="1" id="KW-0812">Transmembrane</keyword>
<feature type="transmembrane region" description="Helical" evidence="1">
    <location>
        <begin position="20"/>
        <end position="42"/>
    </location>
</feature>
<protein>
    <recommendedName>
        <fullName evidence="4">DUF4307 domain-containing protein</fullName>
    </recommendedName>
</protein>
<comment type="caution">
    <text evidence="2">The sequence shown here is derived from an EMBL/GenBank/DDBJ whole genome shotgun (WGS) entry which is preliminary data.</text>
</comment>
<accession>A0ABP9BZT2</accession>
<evidence type="ECO:0008006" key="4">
    <source>
        <dbReference type="Google" id="ProtNLM"/>
    </source>
</evidence>
<keyword evidence="1" id="KW-0472">Membrane</keyword>
<name>A0ABP9BZT2_9MICC</name>
<evidence type="ECO:0000256" key="1">
    <source>
        <dbReference type="SAM" id="Phobius"/>
    </source>
</evidence>
<evidence type="ECO:0000313" key="2">
    <source>
        <dbReference type="EMBL" id="GAA4801543.1"/>
    </source>
</evidence>
<evidence type="ECO:0000313" key="3">
    <source>
        <dbReference type="Proteomes" id="UP001500187"/>
    </source>
</evidence>
<dbReference type="RefSeq" id="WP_345447632.1">
    <property type="nucleotide sequence ID" value="NZ_BAABKP010000013.1"/>
</dbReference>
<proteinExistence type="predicted"/>
<reference evidence="3" key="1">
    <citation type="journal article" date="2019" name="Int. J. Syst. Evol. Microbiol.">
        <title>The Global Catalogue of Microorganisms (GCM) 10K type strain sequencing project: providing services to taxonomists for standard genome sequencing and annotation.</title>
        <authorList>
            <consortium name="The Broad Institute Genomics Platform"/>
            <consortium name="The Broad Institute Genome Sequencing Center for Infectious Disease"/>
            <person name="Wu L."/>
            <person name="Ma J."/>
        </authorList>
    </citation>
    <scope>NUCLEOTIDE SEQUENCE [LARGE SCALE GENOMIC DNA]</scope>
    <source>
        <strain evidence="3">JCM 18541</strain>
    </source>
</reference>
<dbReference type="EMBL" id="BAABKP010000013">
    <property type="protein sequence ID" value="GAA4801543.1"/>
    <property type="molecule type" value="Genomic_DNA"/>
</dbReference>
<keyword evidence="1" id="KW-1133">Transmembrane helix</keyword>